<evidence type="ECO:0000259" key="11">
    <source>
        <dbReference type="PROSITE" id="PS01031"/>
    </source>
</evidence>
<reference evidence="13" key="1">
    <citation type="journal article" date="2015" name="PLoS Genet.">
        <title>Genome Sequence and Transcriptome Analyses of Chrysochromulina tobin: Metabolic Tools for Enhanced Algal Fitness in the Prominent Order Prymnesiales (Haptophyceae).</title>
        <authorList>
            <person name="Hovde B.T."/>
            <person name="Deodato C.R."/>
            <person name="Hunsperger H.M."/>
            <person name="Ryken S.A."/>
            <person name="Yost W."/>
            <person name="Jha R.K."/>
            <person name="Patterson J."/>
            <person name="Monnat R.J. Jr."/>
            <person name="Barlow S.B."/>
            <person name="Starkenburg S.R."/>
            <person name="Cattolico R.A."/>
        </authorList>
    </citation>
    <scope>NUCLEOTIDE SEQUENCE</scope>
    <source>
        <strain evidence="13">CCMP291</strain>
    </source>
</reference>
<comment type="caution">
    <text evidence="12">The sequence shown here is derived from an EMBL/GenBank/DDBJ whole genome shotgun (WGS) entry which is preliminary data.</text>
</comment>
<feature type="region of interest" description="Disordered" evidence="10">
    <location>
        <begin position="528"/>
        <end position="577"/>
    </location>
</feature>
<keyword evidence="3 12" id="KW-0240">DNA-directed RNA polymerase</keyword>
<evidence type="ECO:0000256" key="8">
    <source>
        <dbReference type="PROSITE-ProRule" id="PRU00285"/>
    </source>
</evidence>
<comment type="subcellular location">
    <subcellularLocation>
        <location evidence="1">Nucleus</location>
    </subcellularLocation>
</comment>
<dbReference type="EMBL" id="JWZX01003183">
    <property type="protein sequence ID" value="KOO23524.1"/>
    <property type="molecule type" value="Genomic_DNA"/>
</dbReference>
<dbReference type="PIRSF" id="PIRSF500154">
    <property type="entry name" value="RPB6"/>
    <property type="match status" value="1"/>
</dbReference>
<dbReference type="GO" id="GO:0005736">
    <property type="term" value="C:RNA polymerase I complex"/>
    <property type="evidence" value="ECO:0007669"/>
    <property type="project" value="UniProtKB-ARBA"/>
</dbReference>
<evidence type="ECO:0000256" key="5">
    <source>
        <dbReference type="ARBA" id="ARBA00023163"/>
    </source>
</evidence>
<dbReference type="GO" id="GO:0006362">
    <property type="term" value="P:transcription elongation by RNA polymerase I"/>
    <property type="evidence" value="ECO:0007669"/>
    <property type="project" value="UniProtKB-ARBA"/>
</dbReference>
<dbReference type="PIRSF" id="PIRSF000778">
    <property type="entry name" value="RpoK/RPB6"/>
    <property type="match status" value="1"/>
</dbReference>
<dbReference type="PANTHER" id="PTHR34726:SF3">
    <property type="entry name" value="GUANYLATE-BINDING PROTEIN N-TERMINAL DOMAIN-CONTAINING PROTEIN-RELATED"/>
    <property type="match status" value="1"/>
</dbReference>
<dbReference type="InterPro" id="IPR002068">
    <property type="entry name" value="A-crystallin/Hsp20_dom"/>
</dbReference>
<protein>
    <recommendedName>
        <fullName evidence="2">DNA-directed RNA polymerases I, II, and III subunit RPABC2</fullName>
    </recommendedName>
</protein>
<name>A0A0M0JAB6_9EUKA</name>
<dbReference type="CDD" id="cd06464">
    <property type="entry name" value="ACD_sHsps-like"/>
    <property type="match status" value="1"/>
</dbReference>
<dbReference type="InterPro" id="IPR008978">
    <property type="entry name" value="HSP20-like_chaperone"/>
</dbReference>
<keyword evidence="13" id="KW-1185">Reference proteome</keyword>
<dbReference type="PROSITE" id="PS01111">
    <property type="entry name" value="RNA_POL_K_14KD"/>
    <property type="match status" value="1"/>
</dbReference>
<dbReference type="GO" id="GO:0003677">
    <property type="term" value="F:DNA binding"/>
    <property type="evidence" value="ECO:0007669"/>
    <property type="project" value="InterPro"/>
</dbReference>
<dbReference type="GO" id="GO:0005665">
    <property type="term" value="C:RNA polymerase II, core complex"/>
    <property type="evidence" value="ECO:0007669"/>
    <property type="project" value="InterPro"/>
</dbReference>
<evidence type="ECO:0000256" key="1">
    <source>
        <dbReference type="ARBA" id="ARBA00004123"/>
    </source>
</evidence>
<feature type="domain" description="SHSP" evidence="11">
    <location>
        <begin position="418"/>
        <end position="534"/>
    </location>
</feature>
<dbReference type="GO" id="GO:0005666">
    <property type="term" value="C:RNA polymerase III complex"/>
    <property type="evidence" value="ECO:0007669"/>
    <property type="project" value="UniProtKB-ARBA"/>
</dbReference>
<dbReference type="InterPro" id="IPR028363">
    <property type="entry name" value="RPB6"/>
</dbReference>
<evidence type="ECO:0000256" key="9">
    <source>
        <dbReference type="RuleBase" id="RU003616"/>
    </source>
</evidence>
<evidence type="ECO:0000256" key="10">
    <source>
        <dbReference type="SAM" id="MobiDB-lite"/>
    </source>
</evidence>
<dbReference type="InterPro" id="IPR020708">
    <property type="entry name" value="DNA-dir_RNA_polK_14-18kDa_CS"/>
</dbReference>
<dbReference type="InterPro" id="IPR006111">
    <property type="entry name" value="Rpo6/Rpb6"/>
</dbReference>
<accession>A0A0M0JAB6</accession>
<dbReference type="SMART" id="SM01409">
    <property type="entry name" value="RNA_pol_Rpb6"/>
    <property type="match status" value="1"/>
</dbReference>
<dbReference type="Gene3D" id="3.90.940.10">
    <property type="match status" value="1"/>
</dbReference>
<dbReference type="Proteomes" id="UP000037460">
    <property type="component" value="Unassembled WGS sequence"/>
</dbReference>
<feature type="compositionally biased region" description="Acidic residues" evidence="10">
    <location>
        <begin position="534"/>
        <end position="577"/>
    </location>
</feature>
<dbReference type="InterPro" id="IPR006110">
    <property type="entry name" value="Pol_omega/Rpo6/RPB6"/>
</dbReference>
<evidence type="ECO:0000256" key="2">
    <source>
        <dbReference type="ARBA" id="ARBA00020808"/>
    </source>
</evidence>
<dbReference type="AlphaFoldDB" id="A0A0M0JAB6"/>
<evidence type="ECO:0000256" key="6">
    <source>
        <dbReference type="ARBA" id="ARBA00023242"/>
    </source>
</evidence>
<evidence type="ECO:0000313" key="13">
    <source>
        <dbReference type="Proteomes" id="UP000037460"/>
    </source>
</evidence>
<dbReference type="FunFam" id="3.90.940.10:FF:000004">
    <property type="entry name" value="DNA-directed RNA polymerases I, II, and III subunit RPABC2"/>
    <property type="match status" value="1"/>
</dbReference>
<feature type="region of interest" description="Disordered" evidence="10">
    <location>
        <begin position="48"/>
        <end position="67"/>
    </location>
</feature>
<dbReference type="SUPFAM" id="SSF63562">
    <property type="entry name" value="RPB6/omega subunit-like"/>
    <property type="match status" value="1"/>
</dbReference>
<proteinExistence type="inferred from homology"/>
<dbReference type="Pfam" id="PF00011">
    <property type="entry name" value="HSP20"/>
    <property type="match status" value="1"/>
</dbReference>
<sequence length="703" mass="78621">MLTLETAEDGLRAIEQHAMGIEALLLIAQRQREELLAAQAELTKEQKELIAKQRSSRRKRPDFDDGVSAVDEDEKRYVLGTEPLSRSAAGPLQPRQRTRDSDDDDPDRTIDLGTAACLVSDGDEAQGSSASDGWDGAVVAVLGLFDKGKTFVLNHLTGSQLPSGKKVSTKGLSFKHVDVEGTKFIVLDSEGSYAPVKVENELSVVEKEISERFIQDVIFDLADYFLCVVNDFTSLDQRYLDRLTRSLQNSKKHFQEVIVVHNCKTVMEQEVMDHIFHSQILFVYGRGKVQTTRIAALNPITGELEEKDVLWFKTDFSRHVILANEDCELGDRTNGWTFALLKNWLRSAFVPVNRRFSVLQSVLQSCNGRLSAYFKTEPELSVEMTDDPRTRLIRAKARTEDSFRLQQTSVDASGLLLTRPNSFVPAIDIVRDNALYTIIMDVPGMTSDDIRLSRQNVTTIVKGTRLRPYPELLVQKVERQERQYGDFTLTFKVPQEYERKFGSVTVVDGVLRLTFKPDADEESVAISDFGVSMSDDEGGFGGGDDGDFDNDDIDADEPDLDNEGEEGEEGDKEGEEGADQGVVEVGDAPEDGVAGHAVDKDDRITTPYMTKYERARILGTRAVQISMNAPVMVELEGETDPLQIALKELRARKIPLTVRRFLPDGSYEDWNVDELIIPDEQNLLPREFEIDATARSAPTFRSG</sequence>
<feature type="region of interest" description="Disordered" evidence="10">
    <location>
        <begin position="74"/>
        <end position="110"/>
    </location>
</feature>
<keyword evidence="4" id="KW-0597">Phosphoprotein</keyword>
<dbReference type="GO" id="GO:0003899">
    <property type="term" value="F:DNA-directed RNA polymerase activity"/>
    <property type="evidence" value="ECO:0007669"/>
    <property type="project" value="InterPro"/>
</dbReference>
<dbReference type="Gene3D" id="2.60.40.790">
    <property type="match status" value="1"/>
</dbReference>
<organism evidence="12 13">
    <name type="scientific">Chrysochromulina tobinii</name>
    <dbReference type="NCBI Taxonomy" id="1460289"/>
    <lineage>
        <taxon>Eukaryota</taxon>
        <taxon>Haptista</taxon>
        <taxon>Haptophyta</taxon>
        <taxon>Prymnesiophyceae</taxon>
        <taxon>Prymnesiales</taxon>
        <taxon>Chrysochromulinaceae</taxon>
        <taxon>Chrysochromulina</taxon>
    </lineage>
</organism>
<dbReference type="InterPro" id="IPR006073">
    <property type="entry name" value="GTP-bd"/>
</dbReference>
<evidence type="ECO:0000256" key="7">
    <source>
        <dbReference type="ARBA" id="ARBA00025773"/>
    </source>
</evidence>
<dbReference type="NCBIfam" id="NF002208">
    <property type="entry name" value="PRK01099.1-3"/>
    <property type="match status" value="1"/>
</dbReference>
<keyword evidence="5" id="KW-0804">Transcription</keyword>
<dbReference type="InterPro" id="IPR027417">
    <property type="entry name" value="P-loop_NTPase"/>
</dbReference>
<dbReference type="OrthoDB" id="259769at2759"/>
<evidence type="ECO:0000256" key="4">
    <source>
        <dbReference type="ARBA" id="ARBA00022553"/>
    </source>
</evidence>
<dbReference type="PROSITE" id="PS01031">
    <property type="entry name" value="SHSP"/>
    <property type="match status" value="1"/>
</dbReference>
<comment type="similarity">
    <text evidence="7">Belongs to the archaeal Rpo6/eukaryotic RPB6 RNA polymerase subunit family.</text>
</comment>
<dbReference type="SUPFAM" id="SSF52540">
    <property type="entry name" value="P-loop containing nucleoside triphosphate hydrolases"/>
    <property type="match status" value="1"/>
</dbReference>
<dbReference type="InterPro" id="IPR036161">
    <property type="entry name" value="RPB6/omega-like_sf"/>
</dbReference>
<evidence type="ECO:0000256" key="3">
    <source>
        <dbReference type="ARBA" id="ARBA00022478"/>
    </source>
</evidence>
<dbReference type="Gene3D" id="3.40.50.300">
    <property type="entry name" value="P-loop containing nucleotide triphosphate hydrolases"/>
    <property type="match status" value="1"/>
</dbReference>
<dbReference type="PANTHER" id="PTHR34726">
    <property type="entry name" value="GBP DOMAIN-CONTAINING PROTEIN"/>
    <property type="match status" value="1"/>
</dbReference>
<keyword evidence="6" id="KW-0539">Nucleus</keyword>
<gene>
    <name evidence="12" type="ORF">Ctob_011976</name>
</gene>
<dbReference type="Pfam" id="PF01192">
    <property type="entry name" value="RNA_pol_Rpb6"/>
    <property type="match status" value="1"/>
</dbReference>
<comment type="similarity">
    <text evidence="8 9">Belongs to the small heat shock protein (HSP20) family.</text>
</comment>
<dbReference type="SUPFAM" id="SSF49764">
    <property type="entry name" value="HSP20-like chaperones"/>
    <property type="match status" value="1"/>
</dbReference>
<evidence type="ECO:0000313" key="12">
    <source>
        <dbReference type="EMBL" id="KOO23524.1"/>
    </source>
</evidence>
<dbReference type="Pfam" id="PF01926">
    <property type="entry name" value="MMR_HSR1"/>
    <property type="match status" value="1"/>
</dbReference>